<dbReference type="InterPro" id="IPR035965">
    <property type="entry name" value="PAS-like_dom_sf"/>
</dbReference>
<evidence type="ECO:0000256" key="16">
    <source>
        <dbReference type="ARBA" id="ARBA00023136"/>
    </source>
</evidence>
<dbReference type="Pfam" id="PF11808">
    <property type="entry name" value="PhoR"/>
    <property type="match status" value="1"/>
</dbReference>
<evidence type="ECO:0000256" key="12">
    <source>
        <dbReference type="ARBA" id="ARBA00022777"/>
    </source>
</evidence>
<dbReference type="Pfam" id="PF02518">
    <property type="entry name" value="HATPase_c"/>
    <property type="match status" value="1"/>
</dbReference>
<evidence type="ECO:0000256" key="4">
    <source>
        <dbReference type="ARBA" id="ARBA00019665"/>
    </source>
</evidence>
<comment type="catalytic activity">
    <reaction evidence="1">
        <text>ATP + protein L-histidine = ADP + protein N-phospho-L-histidine.</text>
        <dbReference type="EC" id="2.7.13.3"/>
    </reaction>
</comment>
<keyword evidence="14" id="KW-1133">Transmembrane helix</keyword>
<dbReference type="Gene3D" id="3.30.565.10">
    <property type="entry name" value="Histidine kinase-like ATPase, C-terminal domain"/>
    <property type="match status" value="1"/>
</dbReference>
<keyword evidence="13" id="KW-0067">ATP-binding</keyword>
<dbReference type="GO" id="GO:0016301">
    <property type="term" value="F:kinase activity"/>
    <property type="evidence" value="ECO:0007669"/>
    <property type="project" value="UniProtKB-KW"/>
</dbReference>
<dbReference type="InterPro" id="IPR003594">
    <property type="entry name" value="HATPase_dom"/>
</dbReference>
<feature type="domain" description="PAS" evidence="19">
    <location>
        <begin position="93"/>
        <end position="134"/>
    </location>
</feature>
<dbReference type="NCBIfam" id="TIGR00229">
    <property type="entry name" value="sensory_box"/>
    <property type="match status" value="1"/>
</dbReference>
<reference evidence="20 21" key="1">
    <citation type="submission" date="2020-12" db="EMBL/GenBank/DDBJ databases">
        <title>Novel Thalassolituus-related marine hydrocarbonoclastic bacteria mediated algae-derived hydrocarbons mineralization in twilight zone of the northern South China Sea.</title>
        <authorList>
            <person name="Dong C."/>
        </authorList>
    </citation>
    <scope>NUCLEOTIDE SEQUENCE [LARGE SCALE GENOMIC DNA]</scope>
    <source>
        <strain evidence="20 21">IMCC1826</strain>
    </source>
</reference>
<dbReference type="Proteomes" id="UP000714380">
    <property type="component" value="Unassembled WGS sequence"/>
</dbReference>
<dbReference type="InterPro" id="IPR050351">
    <property type="entry name" value="BphY/WalK/GraS-like"/>
</dbReference>
<evidence type="ECO:0000259" key="19">
    <source>
        <dbReference type="PROSITE" id="PS50112"/>
    </source>
</evidence>
<evidence type="ECO:0000256" key="13">
    <source>
        <dbReference type="ARBA" id="ARBA00022840"/>
    </source>
</evidence>
<evidence type="ECO:0000256" key="3">
    <source>
        <dbReference type="ARBA" id="ARBA00012438"/>
    </source>
</evidence>
<keyword evidence="16" id="KW-0472">Membrane</keyword>
<dbReference type="PANTHER" id="PTHR45453">
    <property type="entry name" value="PHOSPHATE REGULON SENSOR PROTEIN PHOR"/>
    <property type="match status" value="1"/>
</dbReference>
<dbReference type="Pfam" id="PF00989">
    <property type="entry name" value="PAS"/>
    <property type="match status" value="1"/>
</dbReference>
<evidence type="ECO:0000256" key="2">
    <source>
        <dbReference type="ARBA" id="ARBA00004236"/>
    </source>
</evidence>
<dbReference type="InterPro" id="IPR005467">
    <property type="entry name" value="His_kinase_dom"/>
</dbReference>
<evidence type="ECO:0000256" key="17">
    <source>
        <dbReference type="ARBA" id="ARBA00025207"/>
    </source>
</evidence>
<evidence type="ECO:0000256" key="10">
    <source>
        <dbReference type="ARBA" id="ARBA00022692"/>
    </source>
</evidence>
<dbReference type="EMBL" id="JAEDAH010000002">
    <property type="protein sequence ID" value="MCA6062104.1"/>
    <property type="molecule type" value="Genomic_DNA"/>
</dbReference>
<keyword evidence="9" id="KW-0808">Transferase</keyword>
<evidence type="ECO:0000256" key="8">
    <source>
        <dbReference type="ARBA" id="ARBA00022592"/>
    </source>
</evidence>
<evidence type="ECO:0000256" key="6">
    <source>
        <dbReference type="ARBA" id="ARBA00022475"/>
    </source>
</evidence>
<organism evidence="20 21">
    <name type="scientific">Thalassolituus marinus</name>
    <dbReference type="NCBI Taxonomy" id="671053"/>
    <lineage>
        <taxon>Bacteria</taxon>
        <taxon>Pseudomonadati</taxon>
        <taxon>Pseudomonadota</taxon>
        <taxon>Gammaproteobacteria</taxon>
        <taxon>Oceanospirillales</taxon>
        <taxon>Oceanospirillaceae</taxon>
        <taxon>Thalassolituus</taxon>
    </lineage>
</organism>
<evidence type="ECO:0000313" key="21">
    <source>
        <dbReference type="Proteomes" id="UP000714380"/>
    </source>
</evidence>
<dbReference type="SMART" id="SM00388">
    <property type="entry name" value="HisKA"/>
    <property type="match status" value="1"/>
</dbReference>
<keyword evidence="8" id="KW-0592">Phosphate transport</keyword>
<dbReference type="InterPro" id="IPR036890">
    <property type="entry name" value="HATPase_C_sf"/>
</dbReference>
<evidence type="ECO:0000256" key="1">
    <source>
        <dbReference type="ARBA" id="ARBA00000085"/>
    </source>
</evidence>
<dbReference type="SUPFAM" id="SSF47384">
    <property type="entry name" value="Homodimeric domain of signal transducing histidine kinase"/>
    <property type="match status" value="1"/>
</dbReference>
<dbReference type="SMART" id="SM00091">
    <property type="entry name" value="PAS"/>
    <property type="match status" value="1"/>
</dbReference>
<evidence type="ECO:0000256" key="7">
    <source>
        <dbReference type="ARBA" id="ARBA00022553"/>
    </source>
</evidence>
<dbReference type="PANTHER" id="PTHR45453:SF1">
    <property type="entry name" value="PHOSPHATE REGULON SENSOR PROTEIN PHOR"/>
    <property type="match status" value="1"/>
</dbReference>
<proteinExistence type="predicted"/>
<comment type="subcellular location">
    <subcellularLocation>
        <location evidence="2">Cell membrane</location>
    </subcellularLocation>
</comment>
<dbReference type="PRINTS" id="PR00344">
    <property type="entry name" value="BCTRLSENSOR"/>
</dbReference>
<evidence type="ECO:0000259" key="18">
    <source>
        <dbReference type="PROSITE" id="PS50109"/>
    </source>
</evidence>
<keyword evidence="12 20" id="KW-0418">Kinase</keyword>
<name>A0ABS7ZK74_9GAMM</name>
<sequence length="426" mass="47937">MQQIAWQRELVRISIVVGTGLALGWSAGFALWGFIAGLTIALAMYVRAMQTLYRWSFRQGPPPQDSGLIGYSVDKLIRREKNLKNKLALQASQLQRYRQGIESLHDGVVIIDQDGHITNFNSSATRLLGLRKEDAGQHITNLVRTPRFTRYFNEGDYTSSLQFDVNHRKQYSLQAQITQFGIDQKVMLVKDITERKRVETMRQNFIADVSHELRTPLTVINGYLEMLQDMELPAALERAIKQMNNQGQRMTGLVNDLIQLSKLESANSEQRGDWFDLQQLAYSSVDQLQSISDGRISYRCDTRIEVLGFADELSSVLSNLLTNAVKYGGDGPIEFSIRPVYDGIKVSVKDQGPGIPPEHIGRLTERFYRVDDSRESSIGGSGLGLAIVKHALEHHDSVLDISSTLGQGSTFSFVIPEDRSRVESRD</sequence>
<gene>
    <name evidence="20" type="primary">phoR</name>
    <name evidence="20" type="ORF">I9W95_00625</name>
</gene>
<comment type="caution">
    <text evidence="20">The sequence shown here is derived from an EMBL/GenBank/DDBJ whole genome shotgun (WGS) entry which is preliminary data.</text>
</comment>
<keyword evidence="11" id="KW-0547">Nucleotide-binding</keyword>
<evidence type="ECO:0000256" key="15">
    <source>
        <dbReference type="ARBA" id="ARBA00023012"/>
    </source>
</evidence>
<dbReference type="InterPro" id="IPR000014">
    <property type="entry name" value="PAS"/>
</dbReference>
<evidence type="ECO:0000256" key="9">
    <source>
        <dbReference type="ARBA" id="ARBA00022679"/>
    </source>
</evidence>
<evidence type="ECO:0000256" key="5">
    <source>
        <dbReference type="ARBA" id="ARBA00022448"/>
    </source>
</evidence>
<keyword evidence="15" id="KW-0902">Two-component regulatory system</keyword>
<dbReference type="CDD" id="cd00130">
    <property type="entry name" value="PAS"/>
    <property type="match status" value="1"/>
</dbReference>
<keyword evidence="5" id="KW-0813">Transport</keyword>
<dbReference type="RefSeq" id="WP_225670658.1">
    <property type="nucleotide sequence ID" value="NZ_JAEDAH010000002.1"/>
</dbReference>
<dbReference type="SMART" id="SM00387">
    <property type="entry name" value="HATPase_c"/>
    <property type="match status" value="1"/>
</dbReference>
<keyword evidence="10" id="KW-0812">Transmembrane</keyword>
<evidence type="ECO:0000313" key="20">
    <source>
        <dbReference type="EMBL" id="MCA6062104.1"/>
    </source>
</evidence>
<dbReference type="CDD" id="cd00082">
    <property type="entry name" value="HisKA"/>
    <property type="match status" value="1"/>
</dbReference>
<dbReference type="Pfam" id="PF00512">
    <property type="entry name" value="HisKA"/>
    <property type="match status" value="1"/>
</dbReference>
<keyword evidence="21" id="KW-1185">Reference proteome</keyword>
<dbReference type="InterPro" id="IPR003661">
    <property type="entry name" value="HisK_dim/P_dom"/>
</dbReference>
<keyword evidence="7" id="KW-0597">Phosphoprotein</keyword>
<dbReference type="InterPro" id="IPR004358">
    <property type="entry name" value="Sig_transdc_His_kin-like_C"/>
</dbReference>
<dbReference type="InterPro" id="IPR021766">
    <property type="entry name" value="PhoR_N"/>
</dbReference>
<dbReference type="InterPro" id="IPR014310">
    <property type="entry name" value="Sig_transdc_His_kinase_PhoR"/>
</dbReference>
<dbReference type="Gene3D" id="1.10.287.130">
    <property type="match status" value="1"/>
</dbReference>
<feature type="domain" description="Histidine kinase" evidence="18">
    <location>
        <begin position="208"/>
        <end position="419"/>
    </location>
</feature>
<protein>
    <recommendedName>
        <fullName evidence="4">Phosphate regulon sensor protein PhoR</fullName>
        <ecNumber evidence="3">2.7.13.3</ecNumber>
    </recommendedName>
</protein>
<comment type="function">
    <text evidence="17">Member of the two-component regulatory system PhoR/PhoB involved in the phosphate regulon genes expression. PhoR may function as a membrane-associated protein kinase that phosphorylates PhoB in response to environmental signals.</text>
</comment>
<evidence type="ECO:0000256" key="14">
    <source>
        <dbReference type="ARBA" id="ARBA00022989"/>
    </source>
</evidence>
<keyword evidence="6" id="KW-1003">Cell membrane</keyword>
<dbReference type="Gene3D" id="3.30.450.20">
    <property type="entry name" value="PAS domain"/>
    <property type="match status" value="1"/>
</dbReference>
<accession>A0ABS7ZK74</accession>
<dbReference type="InterPro" id="IPR036097">
    <property type="entry name" value="HisK_dim/P_sf"/>
</dbReference>
<dbReference type="PROSITE" id="PS50112">
    <property type="entry name" value="PAS"/>
    <property type="match status" value="1"/>
</dbReference>
<dbReference type="InterPro" id="IPR013767">
    <property type="entry name" value="PAS_fold"/>
</dbReference>
<dbReference type="PROSITE" id="PS50109">
    <property type="entry name" value="HIS_KIN"/>
    <property type="match status" value="1"/>
</dbReference>
<dbReference type="SUPFAM" id="SSF55874">
    <property type="entry name" value="ATPase domain of HSP90 chaperone/DNA topoisomerase II/histidine kinase"/>
    <property type="match status" value="1"/>
</dbReference>
<dbReference type="NCBIfam" id="TIGR02966">
    <property type="entry name" value="phoR_proteo"/>
    <property type="match status" value="1"/>
</dbReference>
<dbReference type="SUPFAM" id="SSF55785">
    <property type="entry name" value="PYP-like sensor domain (PAS domain)"/>
    <property type="match status" value="1"/>
</dbReference>
<evidence type="ECO:0000256" key="11">
    <source>
        <dbReference type="ARBA" id="ARBA00022741"/>
    </source>
</evidence>
<dbReference type="EC" id="2.7.13.3" evidence="3"/>